<dbReference type="Gene3D" id="1.10.10.1710">
    <property type="entry name" value="Deoxyribodipyrimidine photolyase-related"/>
    <property type="match status" value="1"/>
</dbReference>
<protein>
    <submittedName>
        <fullName evidence="2">Cryptochrome/photolyase family protein</fullName>
    </submittedName>
</protein>
<dbReference type="Pfam" id="PF04244">
    <property type="entry name" value="DPRP"/>
    <property type="match status" value="1"/>
</dbReference>
<dbReference type="GO" id="GO:0016829">
    <property type="term" value="F:lyase activity"/>
    <property type="evidence" value="ECO:0007669"/>
    <property type="project" value="UniProtKB-KW"/>
</dbReference>
<evidence type="ECO:0000256" key="1">
    <source>
        <dbReference type="SAM" id="MobiDB-lite"/>
    </source>
</evidence>
<dbReference type="KEGG" id="vbh:CMV30_01745"/>
<accession>A0A290Q6I0</accession>
<dbReference type="RefSeq" id="WP_096054425.1">
    <property type="nucleotide sequence ID" value="NZ_CP023344.1"/>
</dbReference>
<dbReference type="PANTHER" id="PTHR38657:SF1">
    <property type="entry name" value="SLR1343 PROTEIN"/>
    <property type="match status" value="1"/>
</dbReference>
<evidence type="ECO:0000313" key="2">
    <source>
        <dbReference type="EMBL" id="ATC62790.1"/>
    </source>
</evidence>
<dbReference type="InterPro" id="IPR036134">
    <property type="entry name" value="Crypto/Photolyase_FAD-like_sf"/>
</dbReference>
<organism evidence="2 3">
    <name type="scientific">Nibricoccus aquaticus</name>
    <dbReference type="NCBI Taxonomy" id="2576891"/>
    <lineage>
        <taxon>Bacteria</taxon>
        <taxon>Pseudomonadati</taxon>
        <taxon>Verrucomicrobiota</taxon>
        <taxon>Opitutia</taxon>
        <taxon>Opitutales</taxon>
        <taxon>Opitutaceae</taxon>
        <taxon>Nibricoccus</taxon>
    </lineage>
</organism>
<dbReference type="EMBL" id="CP023344">
    <property type="protein sequence ID" value="ATC62790.1"/>
    <property type="molecule type" value="Genomic_DNA"/>
</dbReference>
<dbReference type="Gene3D" id="1.10.579.10">
    <property type="entry name" value="DNA Cyclobutane Dipyrimidine Photolyase, subunit A, domain 3"/>
    <property type="match status" value="1"/>
</dbReference>
<reference evidence="2 3" key="1">
    <citation type="submission" date="2017-09" db="EMBL/GenBank/DDBJ databases">
        <title>Complete genome sequence of Verrucomicrobial strain HZ-65, isolated from freshwater.</title>
        <authorList>
            <person name="Choi A."/>
        </authorList>
    </citation>
    <scope>NUCLEOTIDE SEQUENCE [LARGE SCALE GENOMIC DNA]</scope>
    <source>
        <strain evidence="2 3">HZ-65</strain>
    </source>
</reference>
<dbReference type="Proteomes" id="UP000217265">
    <property type="component" value="Chromosome"/>
</dbReference>
<dbReference type="Gene3D" id="3.40.50.620">
    <property type="entry name" value="HUPs"/>
    <property type="match status" value="1"/>
</dbReference>
<feature type="region of interest" description="Disordered" evidence="1">
    <location>
        <begin position="520"/>
        <end position="546"/>
    </location>
</feature>
<dbReference type="AlphaFoldDB" id="A0A290Q6I0"/>
<proteinExistence type="predicted"/>
<dbReference type="InterPro" id="IPR052551">
    <property type="entry name" value="UV-DNA_repair_photolyase"/>
</dbReference>
<dbReference type="InterPro" id="IPR014729">
    <property type="entry name" value="Rossmann-like_a/b/a_fold"/>
</dbReference>
<gene>
    <name evidence="2" type="ORF">CMV30_01745</name>
</gene>
<dbReference type="SUPFAM" id="SSF48173">
    <property type="entry name" value="Cryptochrome/photolyase FAD-binding domain"/>
    <property type="match status" value="1"/>
</dbReference>
<dbReference type="PANTHER" id="PTHR38657">
    <property type="entry name" value="SLR1343 PROTEIN"/>
    <property type="match status" value="1"/>
</dbReference>
<keyword evidence="2" id="KW-0456">Lyase</keyword>
<dbReference type="Gene3D" id="1.25.40.80">
    <property type="match status" value="1"/>
</dbReference>
<dbReference type="OrthoDB" id="5288100at2"/>
<keyword evidence="3" id="KW-1185">Reference proteome</keyword>
<sequence>MNTDAEKKKRLNGGVRNLVVVLGDQLDAGGAALEGFDATTDAVWMAEVAEESTHVWSTQPRTALFLAAMRHFRDELRGRGWRVEYSEIGDKENSGSLAGELARAVRRLKPERMIVTQPGDWRVRAALEAVAAELGVMWEERADRHFLCSLEEFRTHAAGRKQLRMEFFYREMRRKHRVLLDANGEPEGGQWNYDPENRGSFAKSGPEGLRAPKRFPPDAVTRRAIADVERIFAKHPGRLEAFDWPVTRVQAREALEDFVKYRLERFGEFQDAIWLGEPWLFHSRLSAAMNLKLLDPREVIAAAEAAYRGGKASLASVEGFIRQILGWREYVRGVYWLHMPEYVERNALKAEEALPGFYWTGEVPMACLRDAIRQTLDLGYAHHIQRLMVTGLYSLMLGVKPQEIHAWYLAVYVDAVEWVELPNTLGMSQYADGGVMASKPYVATGNYIKRMSNACAGCRFDPAQSTGERACPFTTLYWDFLLRHERRLAANPRMGLQVKNLARLDAKAREAIQARAETIRKNGGVPPGAGAEARAKGNGQAELPGL</sequence>
<evidence type="ECO:0000313" key="3">
    <source>
        <dbReference type="Proteomes" id="UP000217265"/>
    </source>
</evidence>
<dbReference type="InterPro" id="IPR007357">
    <property type="entry name" value="PhrB-like"/>
</dbReference>
<name>A0A290Q6I0_9BACT</name>